<feature type="transmembrane region" description="Helical" evidence="1">
    <location>
        <begin position="38"/>
        <end position="56"/>
    </location>
</feature>
<keyword evidence="3" id="KW-1185">Reference proteome</keyword>
<proteinExistence type="predicted"/>
<dbReference type="Proteomes" id="UP000266292">
    <property type="component" value="Chromosome"/>
</dbReference>
<gene>
    <name evidence="2" type="ORF">CA264_08635</name>
</gene>
<evidence type="ECO:0008006" key="4">
    <source>
        <dbReference type="Google" id="ProtNLM"/>
    </source>
</evidence>
<dbReference type="STRING" id="709015.GCA_000472485_01737"/>
<dbReference type="OrthoDB" id="1049480at2"/>
<keyword evidence="1" id="KW-0472">Membrane</keyword>
<dbReference type="RefSeq" id="WP_025606373.1">
    <property type="nucleotide sequence ID" value="NZ_CP021235.1"/>
</dbReference>
<evidence type="ECO:0000313" key="2">
    <source>
        <dbReference type="EMBL" id="ARS35498.1"/>
    </source>
</evidence>
<keyword evidence="1" id="KW-0812">Transmembrane</keyword>
<accession>A0A1X9YRK4</accession>
<dbReference type="KEGG" id="pact:CA264_08635"/>
<dbReference type="EMBL" id="CP021235">
    <property type="protein sequence ID" value="ARS35498.1"/>
    <property type="molecule type" value="Genomic_DNA"/>
</dbReference>
<feature type="transmembrane region" description="Helical" evidence="1">
    <location>
        <begin position="142"/>
        <end position="173"/>
    </location>
</feature>
<feature type="transmembrane region" description="Helical" evidence="1">
    <location>
        <begin position="89"/>
        <end position="111"/>
    </location>
</feature>
<keyword evidence="1" id="KW-1133">Transmembrane helix</keyword>
<feature type="transmembrane region" description="Helical" evidence="1">
    <location>
        <begin position="194"/>
        <end position="217"/>
    </location>
</feature>
<feature type="transmembrane region" description="Helical" evidence="1">
    <location>
        <begin position="237"/>
        <end position="263"/>
    </location>
</feature>
<organism evidence="2 3">
    <name type="scientific">Pontibacter actiniarum</name>
    <dbReference type="NCBI Taxonomy" id="323450"/>
    <lineage>
        <taxon>Bacteria</taxon>
        <taxon>Pseudomonadati</taxon>
        <taxon>Bacteroidota</taxon>
        <taxon>Cytophagia</taxon>
        <taxon>Cytophagales</taxon>
        <taxon>Hymenobacteraceae</taxon>
        <taxon>Pontibacter</taxon>
    </lineage>
</organism>
<evidence type="ECO:0000313" key="3">
    <source>
        <dbReference type="Proteomes" id="UP000266292"/>
    </source>
</evidence>
<protein>
    <recommendedName>
        <fullName evidence="4">Glycerophosphoryl diester phosphodiesterase membrane domain-containing protein</fullName>
    </recommendedName>
</protein>
<name>A0A1X9YRK4_9BACT</name>
<dbReference type="AlphaFoldDB" id="A0A1X9YRK4"/>
<reference evidence="3" key="1">
    <citation type="submission" date="2017-05" db="EMBL/GenBank/DDBJ databases">
        <authorList>
            <person name="Ray J."/>
            <person name="Price M."/>
            <person name="Deutschbauer A."/>
        </authorList>
    </citation>
    <scope>NUCLEOTIDE SEQUENCE [LARGE SCALE GENOMIC DNA]</scope>
    <source>
        <strain evidence="3">DSM 19842</strain>
    </source>
</reference>
<evidence type="ECO:0000256" key="1">
    <source>
        <dbReference type="SAM" id="Phobius"/>
    </source>
</evidence>
<sequence length="298" mass="33113">MLQTDQKINLRQERDFGDKLNATFAFIKQNFKPLGKAILLYVTPVALLTGLFSGLYQSRMLKTLTGGGAYEMETMGEYNFFNQVTSLNYIIMLFFTFFCYIVVALTVYSYMVAYMDEEGEVTPAAVWHHLKNNLLQATYSSLAIGVVSFLSVFLFGLGLYLGVVLSLFLIVMVREETGFIDTVERCFYLVKSNWWATFGLIIVAGIIQSVVAWLAALPLGVVLVLKALQVPGTESDVLLVAANALSTVLTTFTYTISMIALGFQYFNLVEQKDGIGLLEQVDLIGRNDLNTSANEGAY</sequence>